<dbReference type="OrthoDB" id="9810303at2"/>
<sequence>MAWPMPDGAVLGIFGKRPEPGRVKTRLAAEFGDGFAAEAHEAMLLDTLDSWASDRFLAPGGRRVFVYAPADAGPWFDPIVPPSLAMQPQADGDLGARLRAFFAGEFEEGATRVVVIGSDSPTLDPSIVVSAFLCLEGKDVVLGPATDGGYYLIGCRPPVPAIFEGVDWGTPQVLSQTLDRLRGTGRSLAVLPPWYDVDAPDDWRLLGSHVRAMRASGLDPSLPRVEALLPRVLPGAAAR</sequence>
<dbReference type="RefSeq" id="WP_126724470.1">
    <property type="nucleotide sequence ID" value="NZ_RYZH01000009.1"/>
</dbReference>
<reference evidence="1 2" key="2">
    <citation type="submission" date="2019-01" db="EMBL/GenBank/DDBJ databases">
        <title>Tautonia sociabilis, a novel thermotolerant planctomycete of Isosphaeraceae family, isolated from a 4000 m deep subterranean habitat.</title>
        <authorList>
            <person name="Kovaleva O.L."/>
            <person name="Elcheninov A.G."/>
            <person name="Van Heerden E."/>
            <person name="Toshchakov S.V."/>
            <person name="Novikov A."/>
            <person name="Bonch-Osmolovskaya E.A."/>
            <person name="Kublanov I.V."/>
        </authorList>
    </citation>
    <scope>NUCLEOTIDE SEQUENCE [LARGE SCALE GENOMIC DNA]</scope>
    <source>
        <strain evidence="1 2">GM2012</strain>
    </source>
</reference>
<dbReference type="Proteomes" id="UP000280296">
    <property type="component" value="Unassembled WGS sequence"/>
</dbReference>
<dbReference type="NCBIfam" id="TIGR04282">
    <property type="entry name" value="glyco_like_cofC"/>
    <property type="match status" value="1"/>
</dbReference>
<dbReference type="PANTHER" id="PTHR36529">
    <property type="entry name" value="SLL1095 PROTEIN"/>
    <property type="match status" value="1"/>
</dbReference>
<dbReference type="EMBL" id="RYZH01000009">
    <property type="protein sequence ID" value="RUL88544.1"/>
    <property type="molecule type" value="Genomic_DNA"/>
</dbReference>
<name>A0A432MM76_9BACT</name>
<dbReference type="SUPFAM" id="SSF53448">
    <property type="entry name" value="Nucleotide-diphospho-sugar transferases"/>
    <property type="match status" value="1"/>
</dbReference>
<dbReference type="AlphaFoldDB" id="A0A432MM76"/>
<protein>
    <submittedName>
        <fullName evidence="1">Glycosyltransferase</fullName>
    </submittedName>
</protein>
<gene>
    <name evidence="1" type="ORF">TsocGM_06375</name>
</gene>
<evidence type="ECO:0000313" key="2">
    <source>
        <dbReference type="Proteomes" id="UP000280296"/>
    </source>
</evidence>
<dbReference type="Gene3D" id="3.90.550.10">
    <property type="entry name" value="Spore Coat Polysaccharide Biosynthesis Protein SpsA, Chain A"/>
    <property type="match status" value="1"/>
</dbReference>
<keyword evidence="2" id="KW-1185">Reference proteome</keyword>
<dbReference type="PANTHER" id="PTHR36529:SF1">
    <property type="entry name" value="GLYCOSYLTRANSFERASE"/>
    <property type="match status" value="1"/>
</dbReference>
<dbReference type="InterPro" id="IPR029044">
    <property type="entry name" value="Nucleotide-diphossugar_trans"/>
</dbReference>
<proteinExistence type="predicted"/>
<reference evidence="1 2" key="1">
    <citation type="submission" date="2018-12" db="EMBL/GenBank/DDBJ databases">
        <authorList>
            <person name="Toschakov S.V."/>
        </authorList>
    </citation>
    <scope>NUCLEOTIDE SEQUENCE [LARGE SCALE GENOMIC DNA]</scope>
    <source>
        <strain evidence="1 2">GM2012</strain>
    </source>
</reference>
<dbReference type="InterPro" id="IPR018641">
    <property type="entry name" value="Trfase_1_rSAM/seldom-assoc"/>
</dbReference>
<comment type="caution">
    <text evidence="1">The sequence shown here is derived from an EMBL/GenBank/DDBJ whole genome shotgun (WGS) entry which is preliminary data.</text>
</comment>
<dbReference type="GO" id="GO:0016740">
    <property type="term" value="F:transferase activity"/>
    <property type="evidence" value="ECO:0007669"/>
    <property type="project" value="UniProtKB-KW"/>
</dbReference>
<organism evidence="1 2">
    <name type="scientific">Tautonia sociabilis</name>
    <dbReference type="NCBI Taxonomy" id="2080755"/>
    <lineage>
        <taxon>Bacteria</taxon>
        <taxon>Pseudomonadati</taxon>
        <taxon>Planctomycetota</taxon>
        <taxon>Planctomycetia</taxon>
        <taxon>Isosphaerales</taxon>
        <taxon>Isosphaeraceae</taxon>
        <taxon>Tautonia</taxon>
    </lineage>
</organism>
<evidence type="ECO:0000313" key="1">
    <source>
        <dbReference type="EMBL" id="RUL88544.1"/>
    </source>
</evidence>
<dbReference type="Pfam" id="PF09837">
    <property type="entry name" value="DUF2064"/>
    <property type="match status" value="1"/>
</dbReference>
<accession>A0A432MM76</accession>
<keyword evidence="1" id="KW-0808">Transferase</keyword>